<keyword evidence="1" id="KW-0732">Signal</keyword>
<organism evidence="2">
    <name type="scientific">Rhizobium leguminosarum</name>
    <dbReference type="NCBI Taxonomy" id="384"/>
    <lineage>
        <taxon>Bacteria</taxon>
        <taxon>Pseudomonadati</taxon>
        <taxon>Pseudomonadota</taxon>
        <taxon>Alphaproteobacteria</taxon>
        <taxon>Hyphomicrobiales</taxon>
        <taxon>Rhizobiaceae</taxon>
        <taxon>Rhizobium/Agrobacterium group</taxon>
        <taxon>Rhizobium</taxon>
    </lineage>
</organism>
<feature type="signal peptide" evidence="1">
    <location>
        <begin position="1"/>
        <end position="33"/>
    </location>
</feature>
<dbReference type="AlphaFoldDB" id="A0A154I8W3"/>
<proteinExistence type="predicted"/>
<name>A0A154I8W3_RHILE</name>
<protein>
    <recommendedName>
        <fullName evidence="3">Copper chaperone PCu(A)C</fullName>
    </recommendedName>
</protein>
<sequence>MSLLKQFARTIKSTTIVLAIATTPLFAASAAHADDVFVDPNRLPRPHLVLIKRPGGGLTALCRRNADKTNLIITVINDGNAASKRHTFRVTFIRSNNLVTSLSRALPVINPGSRVSFHTPIPKHLVKNRFNFKIIHIIHPTSVDGGLCLP</sequence>
<accession>A0A154I8W3</accession>
<dbReference type="RefSeq" id="WP_062944973.1">
    <property type="nucleotide sequence ID" value="NZ_CP171844.1"/>
</dbReference>
<evidence type="ECO:0000256" key="1">
    <source>
        <dbReference type="SAM" id="SignalP"/>
    </source>
</evidence>
<gene>
    <name evidence="2" type="ORF">A4A59_33190</name>
</gene>
<comment type="caution">
    <text evidence="2">The sequence shown here is derived from an EMBL/GenBank/DDBJ whole genome shotgun (WGS) entry which is preliminary data.</text>
</comment>
<reference evidence="2" key="1">
    <citation type="submission" date="2016-03" db="EMBL/GenBank/DDBJ databases">
        <title>Microsymbionts genomes from the relict species Vavilovia formosa.</title>
        <authorList>
            <person name="Chirak E."/>
            <person name="Kimeklis A."/>
            <person name="Kopat V."/>
            <person name="Andronov E."/>
        </authorList>
    </citation>
    <scope>NUCLEOTIDE SEQUENCE [LARGE SCALE GENOMIC DNA]</scope>
    <source>
        <strain evidence="2">Vaf12</strain>
    </source>
</reference>
<dbReference type="EMBL" id="LVYU01000140">
    <property type="protein sequence ID" value="KZA97040.1"/>
    <property type="molecule type" value="Genomic_DNA"/>
</dbReference>
<feature type="chain" id="PRO_5007595913" description="Copper chaperone PCu(A)C" evidence="1">
    <location>
        <begin position="34"/>
        <end position="150"/>
    </location>
</feature>
<evidence type="ECO:0008006" key="3">
    <source>
        <dbReference type="Google" id="ProtNLM"/>
    </source>
</evidence>
<evidence type="ECO:0000313" key="2">
    <source>
        <dbReference type="EMBL" id="KZA97040.1"/>
    </source>
</evidence>